<accession>A0A077LU86</accession>
<proteinExistence type="predicted"/>
<evidence type="ECO:0000313" key="1">
    <source>
        <dbReference type="EMBL" id="CCH77041.1"/>
    </source>
</evidence>
<dbReference type="STRING" id="1194083.BN12_160016"/>
<protein>
    <submittedName>
        <fullName evidence="1">Uncharacterized protein</fullName>
    </submittedName>
</protein>
<dbReference type="EMBL" id="CAJB01000068">
    <property type="protein sequence ID" value="CCH77041.1"/>
    <property type="molecule type" value="Genomic_DNA"/>
</dbReference>
<keyword evidence="2" id="KW-1185">Reference proteome</keyword>
<dbReference type="Proteomes" id="UP000035721">
    <property type="component" value="Unassembled WGS sequence"/>
</dbReference>
<evidence type="ECO:0000313" key="2">
    <source>
        <dbReference type="Proteomes" id="UP000035721"/>
    </source>
</evidence>
<gene>
    <name evidence="1" type="ORF">BN12_160016</name>
</gene>
<dbReference type="AlphaFoldDB" id="A0A077LU86"/>
<name>A0A077LU86_9MICO</name>
<comment type="caution">
    <text evidence="1">The sequence shown here is derived from an EMBL/GenBank/DDBJ whole genome shotgun (WGS) entry which is preliminary data.</text>
</comment>
<sequence length="147" mass="15430">MGHDGPLSVGGNDQNTACVPGSQTGEYTYAVDSVTNTSSSSIQVSKVALVDPQNASSEGAFLAPVVDNTLIGLEYGWPPPVVAPGSWDKKLPLPAAIKPGETRNLVLHIKATTPATIDALELTYAYQGKELRVRNSTIAQIRVKCGP</sequence>
<reference evidence="1 2" key="1">
    <citation type="journal article" date="2013" name="ISME J.">
        <title>A metabolic model for members of the genus Tetrasphaera involved in enhanced biological phosphorus removal.</title>
        <authorList>
            <person name="Kristiansen R."/>
            <person name="Nguyen H.T.T."/>
            <person name="Saunders A.M."/>
            <person name="Nielsen J.L."/>
            <person name="Wimmer R."/>
            <person name="Le V.Q."/>
            <person name="McIlroy S.J."/>
            <person name="Petrovski S."/>
            <person name="Seviour R.J."/>
            <person name="Calteau A."/>
            <person name="Nielsen K.L."/>
            <person name="Nielsen P.H."/>
        </authorList>
    </citation>
    <scope>NUCLEOTIDE SEQUENCE [LARGE SCALE GENOMIC DNA]</scope>
    <source>
        <strain evidence="1 2">T1-X7</strain>
    </source>
</reference>
<organism evidence="1 2">
    <name type="scientific">Nostocoides japonicum T1-X7</name>
    <dbReference type="NCBI Taxonomy" id="1194083"/>
    <lineage>
        <taxon>Bacteria</taxon>
        <taxon>Bacillati</taxon>
        <taxon>Actinomycetota</taxon>
        <taxon>Actinomycetes</taxon>
        <taxon>Micrococcales</taxon>
        <taxon>Intrasporangiaceae</taxon>
        <taxon>Nostocoides</taxon>
    </lineage>
</organism>